<organism evidence="4 5">
    <name type="scientific">Plantactinospora mayteni</name>
    <dbReference type="NCBI Taxonomy" id="566021"/>
    <lineage>
        <taxon>Bacteria</taxon>
        <taxon>Bacillati</taxon>
        <taxon>Actinomycetota</taxon>
        <taxon>Actinomycetes</taxon>
        <taxon>Micromonosporales</taxon>
        <taxon>Micromonosporaceae</taxon>
        <taxon>Plantactinospora</taxon>
    </lineage>
</organism>
<reference evidence="4 5" key="1">
    <citation type="submission" date="2021-01" db="EMBL/GenBank/DDBJ databases">
        <title>Whole genome shotgun sequence of Plantactinospora mayteni NBRC 109088.</title>
        <authorList>
            <person name="Komaki H."/>
            <person name="Tamura T."/>
        </authorList>
    </citation>
    <scope>NUCLEOTIDE SEQUENCE [LARGE SCALE GENOMIC DNA]</scope>
    <source>
        <strain evidence="4 5">NBRC 109088</strain>
    </source>
</reference>
<dbReference type="InterPro" id="IPR022435">
    <property type="entry name" value="Surface-anchored_actinobac"/>
</dbReference>
<keyword evidence="2" id="KW-1133">Transmembrane helix</keyword>
<feature type="signal peptide" evidence="3">
    <location>
        <begin position="1"/>
        <end position="24"/>
    </location>
</feature>
<keyword evidence="5" id="KW-1185">Reference proteome</keyword>
<evidence type="ECO:0008006" key="6">
    <source>
        <dbReference type="Google" id="ProtNLM"/>
    </source>
</evidence>
<evidence type="ECO:0000256" key="3">
    <source>
        <dbReference type="SAM" id="SignalP"/>
    </source>
</evidence>
<keyword evidence="2" id="KW-0472">Membrane</keyword>
<name>A0ABQ4F495_9ACTN</name>
<dbReference type="Proteomes" id="UP000621500">
    <property type="component" value="Unassembled WGS sequence"/>
</dbReference>
<feature type="region of interest" description="Disordered" evidence="1">
    <location>
        <begin position="447"/>
        <end position="478"/>
    </location>
</feature>
<dbReference type="EMBL" id="BONX01000082">
    <property type="protein sequence ID" value="GIH01729.1"/>
    <property type="molecule type" value="Genomic_DNA"/>
</dbReference>
<keyword evidence="3" id="KW-0732">Signal</keyword>
<comment type="caution">
    <text evidence="4">The sequence shown here is derived from an EMBL/GenBank/DDBJ whole genome shotgun (WGS) entry which is preliminary data.</text>
</comment>
<keyword evidence="2" id="KW-0812">Transmembrane</keyword>
<evidence type="ECO:0000256" key="1">
    <source>
        <dbReference type="SAM" id="MobiDB-lite"/>
    </source>
</evidence>
<feature type="transmembrane region" description="Helical" evidence="2">
    <location>
        <begin position="484"/>
        <end position="505"/>
    </location>
</feature>
<evidence type="ECO:0000313" key="4">
    <source>
        <dbReference type="EMBL" id="GIH01729.1"/>
    </source>
</evidence>
<feature type="compositionally biased region" description="Gly residues" evidence="1">
    <location>
        <begin position="456"/>
        <end position="478"/>
    </location>
</feature>
<gene>
    <name evidence="4" type="ORF">Pma05_83010</name>
</gene>
<protein>
    <recommendedName>
        <fullName evidence="6">Cell wall anchor protein</fullName>
    </recommendedName>
</protein>
<feature type="region of interest" description="Disordered" evidence="1">
    <location>
        <begin position="207"/>
        <end position="264"/>
    </location>
</feature>
<proteinExistence type="predicted"/>
<evidence type="ECO:0000313" key="5">
    <source>
        <dbReference type="Proteomes" id="UP000621500"/>
    </source>
</evidence>
<feature type="compositionally biased region" description="Pro residues" evidence="1">
    <location>
        <begin position="209"/>
        <end position="222"/>
    </location>
</feature>
<dbReference type="NCBIfam" id="TIGR03769">
    <property type="entry name" value="P_ac_wall_RPT"/>
    <property type="match status" value="1"/>
</dbReference>
<dbReference type="NCBIfam" id="TIGR01167">
    <property type="entry name" value="LPXTG_anchor"/>
    <property type="match status" value="1"/>
</dbReference>
<sequence length="522" mass="53141">MRAVAAGLAVAVLALVAGVAPARAAPAPVSADGADLMSVSLVDGKLSLRIRDAAQVGRGVPGHDPADVVLGPEHGVSGRVPADSRFSFLGTPGQPVWLLAATGTAFPSFDTTGVNRGAVRGDQITVSLRAADGPGRFTAYRLSGLGAVTPLFGSDIAGHAALPTATRTPAVLWAFDTAGDYRVTLVASATLPSGQRVSTEATYRVSVPPITPGPPAAPPSPAGPADMAKTLPQPMAEPPAARRGDPPALNAPAQAPPPKVAAATTGTRKVISDGHVDMGPQLTGGTWTIRLKDDTVSPPVWRDLTDVVLHVKDKAKTTVPAGADFLGKEGDTVWLLPQAQQSGIVWPGWNTQHESIVGAVQGNVAWTLKGVDGPGRFVLFLTGSFGNADVLFDSAKNLPQQLNIPPNTHAHGNWGFSKPGLYRLQVQMSGTTSAGKAVTDTRTLTVAVGDSTDPGSGFGGGSGDGSGDGSGNGNGGLPRTGESWVVPASFGGALLVAVGVLLVYLTRRRRLSGPGQVHENGA</sequence>
<accession>A0ABQ4F495</accession>
<evidence type="ECO:0000256" key="2">
    <source>
        <dbReference type="SAM" id="Phobius"/>
    </source>
</evidence>
<dbReference type="InterPro" id="IPR022395">
    <property type="entry name" value="CHP03773_ABC_transptr-like"/>
</dbReference>
<feature type="chain" id="PRO_5046652735" description="Cell wall anchor protein" evidence="3">
    <location>
        <begin position="25"/>
        <end position="522"/>
    </location>
</feature>
<dbReference type="NCBIfam" id="TIGR03773">
    <property type="entry name" value="anch_rpt_wall"/>
    <property type="match status" value="1"/>
</dbReference>
<dbReference type="NCBIfam" id="NF038134">
    <property type="entry name" value="choice_anch_M"/>
    <property type="match status" value="2"/>
</dbReference>